<evidence type="ECO:0000256" key="1">
    <source>
        <dbReference type="SAM" id="MobiDB-lite"/>
    </source>
</evidence>
<keyword evidence="2" id="KW-0687">Ribonucleoprotein</keyword>
<gene>
    <name evidence="2" type="ORF">FHS38_002998</name>
</gene>
<reference evidence="2 3" key="1">
    <citation type="submission" date="2020-08" db="EMBL/GenBank/DDBJ databases">
        <title>Genomic Encyclopedia of Type Strains, Phase III (KMG-III): the genomes of soil and plant-associated and newly described type strains.</title>
        <authorList>
            <person name="Whitman W."/>
        </authorList>
    </citation>
    <scope>NUCLEOTIDE SEQUENCE [LARGE SCALE GENOMIC DNA]</scope>
    <source>
        <strain evidence="2 3">CECT 3265</strain>
    </source>
</reference>
<feature type="region of interest" description="Disordered" evidence="1">
    <location>
        <begin position="85"/>
        <end position="110"/>
    </location>
</feature>
<dbReference type="Proteomes" id="UP000556436">
    <property type="component" value="Unassembled WGS sequence"/>
</dbReference>
<dbReference type="GO" id="GO:0005840">
    <property type="term" value="C:ribosome"/>
    <property type="evidence" value="ECO:0007669"/>
    <property type="project" value="UniProtKB-KW"/>
</dbReference>
<dbReference type="EMBL" id="JACHJG010000005">
    <property type="protein sequence ID" value="MBB4886953.1"/>
    <property type="molecule type" value="Genomic_DNA"/>
</dbReference>
<comment type="caution">
    <text evidence="2">The sequence shown here is derived from an EMBL/GenBank/DDBJ whole genome shotgun (WGS) entry which is preliminary data.</text>
</comment>
<organism evidence="2 3">
    <name type="scientific">Streptomyces netropsis</name>
    <name type="common">Streptoverticillium netropsis</name>
    <dbReference type="NCBI Taxonomy" id="55404"/>
    <lineage>
        <taxon>Bacteria</taxon>
        <taxon>Bacillati</taxon>
        <taxon>Actinomycetota</taxon>
        <taxon>Actinomycetes</taxon>
        <taxon>Kitasatosporales</taxon>
        <taxon>Streptomycetaceae</taxon>
        <taxon>Streptomyces</taxon>
    </lineage>
</organism>
<proteinExistence type="predicted"/>
<evidence type="ECO:0000313" key="3">
    <source>
        <dbReference type="Proteomes" id="UP000556436"/>
    </source>
</evidence>
<sequence length="496" mass="53976">MRGGDPEVVIAAQTLEAGIGPRLGGTGRYECVIPAADRVGDDRTVDARPMESPLDALPRHGLIRHRRSEVMDEIGGQADRLEVDTGADHRGGLKRGWRSGGTAARGVTAGRRAALGDPHFEVSARTWRRWESGRPGWPREDYAVALHSAFGRWPEDLGFSVPAGWIRADHQEGVAEVNRRAFVSVTAAALTAGPIAPRHVDPALIDYFQQQLEGHYRADMLLGPHDLIGTVSAQYELIDRLVRVATGETRRGLLRVGAAYAALVGWLYQDAGDLGGASFWRGTTQEIAMRSRDRHLIAYSLVNQAQVRTDLGDGHGVVDLCEAALDGSGQLAPKVKVMALQQQAHGASLINDRAAVDRLIDQADGLLARVDDDLPWGNACRRTPCYLEVQRATCYGRLGLGAEADSLWRQVLDRVPATARRDRGVYLARHATAAAIAQEPDHAVAITREAVLIAVDTGSERMRRELTTLRHRMSPWHDAPVGHDLDEVLASVTARG</sequence>
<keyword evidence="2" id="KW-0689">Ribosomal protein</keyword>
<accession>A0A7W7PF59</accession>
<dbReference type="AlphaFoldDB" id="A0A7W7PF59"/>
<protein>
    <submittedName>
        <fullName evidence="2">Ribosomal protein L18E</fullName>
    </submittedName>
</protein>
<name>A0A7W7PF59_STRNE</name>
<keyword evidence="3" id="KW-1185">Reference proteome</keyword>
<feature type="compositionally biased region" description="Low complexity" evidence="1">
    <location>
        <begin position="100"/>
        <end position="110"/>
    </location>
</feature>
<evidence type="ECO:0000313" key="2">
    <source>
        <dbReference type="EMBL" id="MBB4886953.1"/>
    </source>
</evidence>